<dbReference type="InterPro" id="IPR003802">
    <property type="entry name" value="Sporulation_regulator_WhiA"/>
</dbReference>
<evidence type="ECO:0000256" key="2">
    <source>
        <dbReference type="ARBA" id="ARBA00023125"/>
    </source>
</evidence>
<dbReference type="Gene3D" id="3.10.28.10">
    <property type="entry name" value="Homing endonucleases"/>
    <property type="match status" value="1"/>
</dbReference>
<dbReference type="GO" id="GO:0043937">
    <property type="term" value="P:regulation of sporulation"/>
    <property type="evidence" value="ECO:0007669"/>
    <property type="project" value="InterPro"/>
</dbReference>
<dbReference type="NCBIfam" id="TIGR00647">
    <property type="entry name" value="DNA_bind_WhiA"/>
    <property type="match status" value="1"/>
</dbReference>
<dbReference type="InterPro" id="IPR039518">
    <property type="entry name" value="WhiA_LAGLIDADG_dom"/>
</dbReference>
<evidence type="ECO:0000259" key="5">
    <source>
        <dbReference type="Pfam" id="PF02650"/>
    </source>
</evidence>
<dbReference type="InterPro" id="IPR018478">
    <property type="entry name" value="Sporu_reg_WhiA_N_dom"/>
</dbReference>
<dbReference type="HOGENOM" id="CLU_053282_0_0_9"/>
<evidence type="ECO:0000256" key="3">
    <source>
        <dbReference type="ARBA" id="ARBA00023306"/>
    </source>
</evidence>
<proteinExistence type="inferred from homology"/>
<dbReference type="RefSeq" id="WP_005397060.1">
    <property type="nucleotide sequence ID" value="NZ_JH601088.1"/>
</dbReference>
<dbReference type="Pfam" id="PF10298">
    <property type="entry name" value="WhiA_N"/>
    <property type="match status" value="1"/>
</dbReference>
<comment type="similarity">
    <text evidence="4">Belongs to the WhiA family.</text>
</comment>
<dbReference type="GO" id="GO:0051301">
    <property type="term" value="P:cell division"/>
    <property type="evidence" value="ECO:0007669"/>
    <property type="project" value="UniProtKB-UniRule"/>
</dbReference>
<reference evidence="8 9" key="1">
    <citation type="submission" date="2012-01" db="EMBL/GenBank/DDBJ databases">
        <title>The Genome Sequence of Helcococcus kunzii ATCC 51366.</title>
        <authorList>
            <consortium name="The Broad Institute Genome Sequencing Platform"/>
            <person name="Earl A."/>
            <person name="Ward D."/>
            <person name="Feldgarden M."/>
            <person name="Gevers D."/>
            <person name="Huys G."/>
            <person name="Young S.K."/>
            <person name="Zeng Q."/>
            <person name="Gargeya S."/>
            <person name="Fitzgerald M."/>
            <person name="Haas B."/>
            <person name="Abouelleil A."/>
            <person name="Alvarado L."/>
            <person name="Arachchi H.M."/>
            <person name="Berlin A."/>
            <person name="Chapman S.B."/>
            <person name="Gearin G."/>
            <person name="Goldberg J."/>
            <person name="Griggs A."/>
            <person name="Gujja S."/>
            <person name="Hansen M."/>
            <person name="Heiman D."/>
            <person name="Howarth C."/>
            <person name="Larimer J."/>
            <person name="Lui A."/>
            <person name="MacDonald P.J.P."/>
            <person name="McCowen C."/>
            <person name="Montmayeur A."/>
            <person name="Murphy C."/>
            <person name="Neiman D."/>
            <person name="Pearson M."/>
            <person name="Priest M."/>
            <person name="Roberts A."/>
            <person name="Saif S."/>
            <person name="Shea T."/>
            <person name="Sisk P."/>
            <person name="Stolte C."/>
            <person name="Sykes S."/>
            <person name="Wortman J."/>
            <person name="Nusbaum C."/>
            <person name="Birren B."/>
        </authorList>
    </citation>
    <scope>NUCLEOTIDE SEQUENCE [LARGE SCALE GENOMIC DNA]</scope>
    <source>
        <strain evidence="8 9">ATCC 51366</strain>
    </source>
</reference>
<keyword evidence="3 4" id="KW-0131">Cell cycle</keyword>
<evidence type="ECO:0000256" key="4">
    <source>
        <dbReference type="HAMAP-Rule" id="MF_01420"/>
    </source>
</evidence>
<keyword evidence="2 4" id="KW-0238">DNA-binding</keyword>
<evidence type="ECO:0000313" key="8">
    <source>
        <dbReference type="EMBL" id="EHR36089.1"/>
    </source>
</evidence>
<dbReference type="AlphaFoldDB" id="H3NLA8"/>
<feature type="domain" description="Sporulation transcription regulator WhiA N-terminal" evidence="6">
    <location>
        <begin position="22"/>
        <end position="104"/>
    </location>
</feature>
<evidence type="ECO:0000259" key="7">
    <source>
        <dbReference type="Pfam" id="PF14527"/>
    </source>
</evidence>
<dbReference type="Proteomes" id="UP000004191">
    <property type="component" value="Unassembled WGS sequence"/>
</dbReference>
<dbReference type="SUPFAM" id="SSF55608">
    <property type="entry name" value="Homing endonucleases"/>
    <property type="match status" value="1"/>
</dbReference>
<dbReference type="GeneID" id="96998208"/>
<feature type="domain" description="Sporulation regulator WhiA C-terminal" evidence="5">
    <location>
        <begin position="225"/>
        <end position="305"/>
    </location>
</feature>
<dbReference type="EMBL" id="AGEI01000003">
    <property type="protein sequence ID" value="EHR36089.1"/>
    <property type="molecule type" value="Genomic_DNA"/>
</dbReference>
<dbReference type="eggNOG" id="COG1481">
    <property type="taxonomic scope" value="Bacteria"/>
</dbReference>
<dbReference type="PANTHER" id="PTHR37307">
    <property type="entry name" value="CELL DIVISION PROTEIN WHIA-RELATED"/>
    <property type="match status" value="1"/>
</dbReference>
<dbReference type="Pfam" id="PF02650">
    <property type="entry name" value="HTH_WhiA"/>
    <property type="match status" value="1"/>
</dbReference>
<dbReference type="PANTHER" id="PTHR37307:SF1">
    <property type="entry name" value="CELL DIVISION PROTEIN WHIA-RELATED"/>
    <property type="match status" value="1"/>
</dbReference>
<evidence type="ECO:0000256" key="1">
    <source>
        <dbReference type="ARBA" id="ARBA00022618"/>
    </source>
</evidence>
<evidence type="ECO:0000313" key="9">
    <source>
        <dbReference type="Proteomes" id="UP000004191"/>
    </source>
</evidence>
<dbReference type="InterPro" id="IPR027434">
    <property type="entry name" value="Homing_endonucl"/>
</dbReference>
<dbReference type="GO" id="GO:0003677">
    <property type="term" value="F:DNA binding"/>
    <property type="evidence" value="ECO:0007669"/>
    <property type="project" value="UniProtKB-UniRule"/>
</dbReference>
<protein>
    <recommendedName>
        <fullName evidence="4">Probable cell division protein WhiA</fullName>
    </recommendedName>
</protein>
<accession>H3NLA8</accession>
<comment type="function">
    <text evidence="4">Involved in cell division and chromosome segregation.</text>
</comment>
<dbReference type="STRING" id="883114.HMPREF9709_00185"/>
<gene>
    <name evidence="4" type="primary">whiA</name>
    <name evidence="8" type="ORF">HMPREF9709_00185</name>
</gene>
<dbReference type="HAMAP" id="MF_01420">
    <property type="entry name" value="HTH_type_WhiA"/>
    <property type="match status" value="1"/>
</dbReference>
<name>H3NLA8_9FIRM</name>
<keyword evidence="9" id="KW-1185">Reference proteome</keyword>
<evidence type="ECO:0000259" key="6">
    <source>
        <dbReference type="Pfam" id="PF10298"/>
    </source>
</evidence>
<sequence>MSFSNKVKLELSELEITNKLEALLELSSILKVNASISIRNAFININFTTESEYVVKRIYKLIDFLYGYECIIGRVENNNLMKNGLFTLIVEDESIVNRIMNESGFDFYGNYVESINKMFSRIISSKEKGVSAYLRGVFLGAGSIVDPNKNYHLELILTSDEDVKLLEKVLDYSYIETLFNKRKDKNIVYIKNSEMIADFLNRIEATRALLELENVKIKKDLRNNINRRMNFDMANINKTVETSMKQISYIEMIEENSTMPEDLIEIANLRKLYPEYSLKQLADIHNPKITKSSVSYKMKKIEKIAKKLMN</sequence>
<comment type="caution">
    <text evidence="8">The sequence shown here is derived from an EMBL/GenBank/DDBJ whole genome shotgun (WGS) entry which is preliminary data.</text>
</comment>
<dbReference type="InterPro" id="IPR023054">
    <property type="entry name" value="Sporulation_regulator_WhiA_C"/>
</dbReference>
<keyword evidence="1 4" id="KW-0132">Cell division</keyword>
<organism evidence="8 9">
    <name type="scientific">Helcococcus kunzii ATCC 51366</name>
    <dbReference type="NCBI Taxonomy" id="883114"/>
    <lineage>
        <taxon>Bacteria</taxon>
        <taxon>Bacillati</taxon>
        <taxon>Bacillota</taxon>
        <taxon>Tissierellia</taxon>
        <taxon>Tissierellales</taxon>
        <taxon>Peptoniphilaceae</taxon>
        <taxon>Helcococcus</taxon>
    </lineage>
</organism>
<dbReference type="Pfam" id="PF14527">
    <property type="entry name" value="LAGLIDADG_WhiA"/>
    <property type="match status" value="1"/>
</dbReference>
<feature type="domain" description="WhiA LAGLIDADG-like" evidence="7">
    <location>
        <begin position="131"/>
        <end position="222"/>
    </location>
</feature>